<reference evidence="2 3" key="1">
    <citation type="journal article" date="2015" name="Nature">
        <title>rRNA introns, odd ribosomes, and small enigmatic genomes across a large radiation of phyla.</title>
        <authorList>
            <person name="Brown C.T."/>
            <person name="Hug L.A."/>
            <person name="Thomas B.C."/>
            <person name="Sharon I."/>
            <person name="Castelle C.J."/>
            <person name="Singh A."/>
            <person name="Wilkins M.J."/>
            <person name="Williams K.H."/>
            <person name="Banfield J.F."/>
        </authorList>
    </citation>
    <scope>NUCLEOTIDE SEQUENCE [LARGE SCALE GENOMIC DNA]</scope>
</reference>
<dbReference type="PANTHER" id="PTHR34293">
    <property type="entry name" value="HTH-TYPE TRANSCRIPTIONAL REGULATOR TRMBL2"/>
    <property type="match status" value="1"/>
</dbReference>
<dbReference type="Proteomes" id="UP000034137">
    <property type="component" value="Unassembled WGS sequence"/>
</dbReference>
<dbReference type="InterPro" id="IPR051797">
    <property type="entry name" value="TrmB-like"/>
</dbReference>
<dbReference type="InterPro" id="IPR036390">
    <property type="entry name" value="WH_DNA-bd_sf"/>
</dbReference>
<proteinExistence type="predicted"/>
<dbReference type="Gene3D" id="1.10.10.10">
    <property type="entry name" value="Winged helix-like DNA-binding domain superfamily/Winged helix DNA-binding domain"/>
    <property type="match status" value="1"/>
</dbReference>
<dbReference type="PANTHER" id="PTHR34293:SF1">
    <property type="entry name" value="HTH-TYPE TRANSCRIPTIONAL REGULATOR TRMBL2"/>
    <property type="match status" value="1"/>
</dbReference>
<accession>A0A0G0Q0V3</accession>
<sequence length="272" mass="31788">MDNKKIHLILKKVGLSDLEISCYVCLLQRSPMKASEISKKLSLPKATILLALYHLSDKMGVIKRSKKNNSFLFLVEDVKDLINYLKAKEEEISLNRKEIEDYLPELRSLQNFETKKPKLYYFEGKEGVKQAFEHVLGEADEIIGYGSNEDDHKYLPELYPNYYKRRVQRKIPVKAIIPALPFNIKETVNKETEHLRRTHLIPAELNYPIQVNIYKNTTVFYSFEESFAMLIKSKPIADCLKKIFEMAFEQSEEVDKELLIPKNKKSLTFDCE</sequence>
<organism evidence="2 3">
    <name type="scientific">Candidatus Falkowbacteria bacterium GW2011_GWF2_39_8</name>
    <dbReference type="NCBI Taxonomy" id="1618642"/>
    <lineage>
        <taxon>Bacteria</taxon>
        <taxon>Candidatus Falkowiibacteriota</taxon>
    </lineage>
</organism>
<evidence type="ECO:0000313" key="2">
    <source>
        <dbReference type="EMBL" id="KKR33788.1"/>
    </source>
</evidence>
<dbReference type="InterPro" id="IPR002831">
    <property type="entry name" value="Tscrpt_reg_TrmB_N"/>
</dbReference>
<gene>
    <name evidence="2" type="ORF">UT64_C0003G0009</name>
</gene>
<comment type="caution">
    <text evidence="2">The sequence shown here is derived from an EMBL/GenBank/DDBJ whole genome shotgun (WGS) entry which is preliminary data.</text>
</comment>
<dbReference type="EMBL" id="LBXO01000003">
    <property type="protein sequence ID" value="KKR33788.1"/>
    <property type="molecule type" value="Genomic_DNA"/>
</dbReference>
<dbReference type="Pfam" id="PF01978">
    <property type="entry name" value="TrmB"/>
    <property type="match status" value="1"/>
</dbReference>
<feature type="domain" description="Transcription regulator TrmB N-terminal" evidence="1">
    <location>
        <begin position="10"/>
        <end position="68"/>
    </location>
</feature>
<dbReference type="SUPFAM" id="SSF46785">
    <property type="entry name" value="Winged helix' DNA-binding domain"/>
    <property type="match status" value="1"/>
</dbReference>
<name>A0A0G0Q0V3_9BACT</name>
<dbReference type="InterPro" id="IPR036388">
    <property type="entry name" value="WH-like_DNA-bd_sf"/>
</dbReference>
<evidence type="ECO:0000259" key="1">
    <source>
        <dbReference type="Pfam" id="PF01978"/>
    </source>
</evidence>
<evidence type="ECO:0000313" key="3">
    <source>
        <dbReference type="Proteomes" id="UP000034137"/>
    </source>
</evidence>
<protein>
    <submittedName>
        <fullName evidence="2">Transcriptional regulator, TrmB</fullName>
    </submittedName>
</protein>
<dbReference type="AlphaFoldDB" id="A0A0G0Q0V3"/>